<evidence type="ECO:0008006" key="3">
    <source>
        <dbReference type="Google" id="ProtNLM"/>
    </source>
</evidence>
<evidence type="ECO:0000313" key="1">
    <source>
        <dbReference type="EMBL" id="PKA72762.1"/>
    </source>
</evidence>
<gene>
    <name evidence="1" type="ORF">ATI02_5848</name>
</gene>
<dbReference type="RefSeq" id="WP_100848075.1">
    <property type="nucleotide sequence ID" value="NZ_PHHE01000001.1"/>
</dbReference>
<evidence type="ECO:0000313" key="2">
    <source>
        <dbReference type="Proteomes" id="UP000232455"/>
    </source>
</evidence>
<protein>
    <recommendedName>
        <fullName evidence="3">HNH endonuclease</fullName>
    </recommendedName>
</protein>
<reference evidence="1 2" key="1">
    <citation type="submission" date="2017-11" db="EMBL/GenBank/DDBJ databases">
        <title>Genome sequencing of a diverse group of Pseudomonas species.</title>
        <authorList>
            <person name="Loper J."/>
        </authorList>
    </citation>
    <scope>NUCLEOTIDE SEQUENCE [LARGE SCALE GENOMIC DNA]</scope>
    <source>
        <strain evidence="1 2">LMG 25716</strain>
    </source>
</reference>
<proteinExistence type="predicted"/>
<dbReference type="EMBL" id="PHHE01000001">
    <property type="protein sequence ID" value="PKA72762.1"/>
    <property type="molecule type" value="Genomic_DNA"/>
</dbReference>
<name>A0ABX4Q7R0_9PSED</name>
<comment type="caution">
    <text evidence="1">The sequence shown here is derived from an EMBL/GenBank/DDBJ whole genome shotgun (WGS) entry which is preliminary data.</text>
</comment>
<keyword evidence="2" id="KW-1185">Reference proteome</keyword>
<dbReference type="Proteomes" id="UP000232455">
    <property type="component" value="Unassembled WGS sequence"/>
</dbReference>
<sequence>MDPKKLFHDTRFNGVCVYCGAFPETRDHVPSKVLLDEPFPLALPVVPCCKTCNNSFSFDELYLACFIECVIHGTTDPEKMSRTKIKRILEERPQLRDSIERSKSQNGENLIWIPDDTKVKNIIMKLARGHAAYELSEPQMSAPEYIRIAPYGTLSEEEHADFENSPSLSLWPEIGSRAFVNSLIANNNINLVNGWSVIQDSTYRYMVSYEDGISIKIVMREYLFCEIIFS</sequence>
<accession>A0ABX4Q7R0</accession>
<organism evidence="1 2">
    <name type="scientific">Pseudomonas baetica</name>
    <dbReference type="NCBI Taxonomy" id="674054"/>
    <lineage>
        <taxon>Bacteria</taxon>
        <taxon>Pseudomonadati</taxon>
        <taxon>Pseudomonadota</taxon>
        <taxon>Gammaproteobacteria</taxon>
        <taxon>Pseudomonadales</taxon>
        <taxon>Pseudomonadaceae</taxon>
        <taxon>Pseudomonas</taxon>
    </lineage>
</organism>